<proteinExistence type="predicted"/>
<dbReference type="InterPro" id="IPR043128">
    <property type="entry name" value="Rev_trsase/Diguanyl_cyclase"/>
</dbReference>
<dbReference type="InterPro" id="IPR035965">
    <property type="entry name" value="PAS-like_dom_sf"/>
</dbReference>
<dbReference type="AlphaFoldDB" id="A0A256FCR6"/>
<dbReference type="Gene3D" id="3.30.70.270">
    <property type="match status" value="1"/>
</dbReference>
<dbReference type="SUPFAM" id="SSF141868">
    <property type="entry name" value="EAL domain-like"/>
    <property type="match status" value="1"/>
</dbReference>
<dbReference type="Pfam" id="PF00990">
    <property type="entry name" value="GGDEF"/>
    <property type="match status" value="1"/>
</dbReference>
<dbReference type="CDD" id="cd01949">
    <property type="entry name" value="GGDEF"/>
    <property type="match status" value="1"/>
</dbReference>
<name>A0A256FCR6_9HYPH</name>
<gene>
    <name evidence="4" type="ORF">CEV31_3617</name>
</gene>
<comment type="caution">
    <text evidence="4">The sequence shown here is derived from an EMBL/GenBank/DDBJ whole genome shotgun (WGS) entry which is preliminary data.</text>
</comment>
<dbReference type="OrthoDB" id="9814202at2"/>
<dbReference type="SMART" id="SM00052">
    <property type="entry name" value="EAL"/>
    <property type="match status" value="1"/>
</dbReference>
<dbReference type="GO" id="GO:0003824">
    <property type="term" value="F:catalytic activity"/>
    <property type="evidence" value="ECO:0007669"/>
    <property type="project" value="UniProtKB-ARBA"/>
</dbReference>
<accession>A0A256FCR6</accession>
<dbReference type="SUPFAM" id="SSF55785">
    <property type="entry name" value="PYP-like sensor domain (PAS domain)"/>
    <property type="match status" value="2"/>
</dbReference>
<dbReference type="PROSITE" id="PS50113">
    <property type="entry name" value="PAC"/>
    <property type="match status" value="1"/>
</dbReference>
<dbReference type="SMART" id="SM00091">
    <property type="entry name" value="PAS"/>
    <property type="match status" value="1"/>
</dbReference>
<dbReference type="InterPro" id="IPR029787">
    <property type="entry name" value="Nucleotide_cyclase"/>
</dbReference>
<dbReference type="Gene3D" id="3.30.450.20">
    <property type="entry name" value="PAS domain"/>
    <property type="match status" value="2"/>
</dbReference>
<reference evidence="4 5" key="1">
    <citation type="submission" date="2017-07" db="EMBL/GenBank/DDBJ databases">
        <title>Phylogenetic study on the rhizospheric bacterium Ochrobactrum sp. A44.</title>
        <authorList>
            <person name="Krzyzanowska D.M."/>
            <person name="Ossowicki A."/>
            <person name="Rajewska M."/>
            <person name="Maciag T."/>
            <person name="Kaczynski Z."/>
            <person name="Czerwicka M."/>
            <person name="Jafra S."/>
        </authorList>
    </citation>
    <scope>NUCLEOTIDE SEQUENCE [LARGE SCALE GENOMIC DNA]</scope>
    <source>
        <strain evidence="4 5">DSM 7216</strain>
    </source>
</reference>
<dbReference type="NCBIfam" id="TIGR00254">
    <property type="entry name" value="GGDEF"/>
    <property type="match status" value="1"/>
</dbReference>
<dbReference type="InterPro" id="IPR000014">
    <property type="entry name" value="PAS"/>
</dbReference>
<dbReference type="InterPro" id="IPR001633">
    <property type="entry name" value="EAL_dom"/>
</dbReference>
<dbReference type="FunFam" id="3.30.70.270:FF:000001">
    <property type="entry name" value="Diguanylate cyclase domain protein"/>
    <property type="match status" value="1"/>
</dbReference>
<dbReference type="Proteomes" id="UP000215590">
    <property type="component" value="Unassembled WGS sequence"/>
</dbReference>
<dbReference type="EMBL" id="NNRJ01000057">
    <property type="protein sequence ID" value="OYR12231.1"/>
    <property type="molecule type" value="Genomic_DNA"/>
</dbReference>
<sequence length="705" mass="77347">MSHEQDETPTPTPTLIDQTAPVGLVLTDINGLISEANPYIAAMLSLSASQTLVGHKIEDILAPAARIYFGAYLQQLIHLNGGFTEVALKITWDKTAAQDVLISALRHSSGVTYAIYPATARKTRERELSAVRELTETKNKLLMQIENIALVGAWAFDLTTMNMTWSDAVYKIYEIPIGNLVDLDTVLSCYTEITRRDAMDQIERTIKLGEAFDFKSEFITSSGKKRWVRSVAEVEYLAGNPVRLLCVSQDVTEQHLAQEKLWQLAHYDPLTGLANRTLFQKVLNDELQQAAETKAEIHLILLDLDGFKVVNDALGHSAGDVVLKAIGRRISAIKGSRLCGRLGGDEFVVILSNTTEERAHAFANEVLRVGKKPITAVDHECSVSVSIGIASFPSHGQSVSTLLKRADLALYDAKNTGKGVAVQFHDSLELEFDAKQTDLTVVRQAITEGTLKPYYQPKLDLVSGAIIGFEALARIEASDGTILTPASFASAFTDQRESLLIHHAILGHLLRDLVKWLDQGLNPGIISFNLSDAALRQPDFPSFFLFEVDRSGIPPTSIMIEITETAFLGHDTDHVKAALTRLRDAGYKIALDDFGTGYASLSHLRDFPIDKIKIDKSFILGLGNQAGNEAIVAAIISLAHKLEIQVIAEGVESEAQLSYLQKNKCDAAQGYLFSKAVPALEVAPMLDSLGQSNARYCRQIVQHDR</sequence>
<dbReference type="SMART" id="SM00267">
    <property type="entry name" value="GGDEF"/>
    <property type="match status" value="1"/>
</dbReference>
<organism evidence="4 5">
    <name type="scientific">Brucella thiophenivorans</name>
    <dbReference type="NCBI Taxonomy" id="571255"/>
    <lineage>
        <taxon>Bacteria</taxon>
        <taxon>Pseudomonadati</taxon>
        <taxon>Pseudomonadota</taxon>
        <taxon>Alphaproteobacteria</taxon>
        <taxon>Hyphomicrobiales</taxon>
        <taxon>Brucellaceae</taxon>
        <taxon>Brucella/Ochrobactrum group</taxon>
        <taxon>Brucella</taxon>
    </lineage>
</organism>
<dbReference type="Pfam" id="PF00563">
    <property type="entry name" value="EAL"/>
    <property type="match status" value="1"/>
</dbReference>
<dbReference type="SUPFAM" id="SSF55073">
    <property type="entry name" value="Nucleotide cyclase"/>
    <property type="match status" value="1"/>
</dbReference>
<protein>
    <submittedName>
        <fullName evidence="4">Diguanylate cyclase domain protein</fullName>
    </submittedName>
</protein>
<dbReference type="InterPro" id="IPR035919">
    <property type="entry name" value="EAL_sf"/>
</dbReference>
<dbReference type="InterPro" id="IPR000700">
    <property type="entry name" value="PAS-assoc_C"/>
</dbReference>
<dbReference type="InterPro" id="IPR000160">
    <property type="entry name" value="GGDEF_dom"/>
</dbReference>
<dbReference type="RefSeq" id="WP_094509189.1">
    <property type="nucleotide sequence ID" value="NZ_JBHEEK010000022.1"/>
</dbReference>
<dbReference type="PANTHER" id="PTHR44757">
    <property type="entry name" value="DIGUANYLATE CYCLASE DGCP"/>
    <property type="match status" value="1"/>
</dbReference>
<feature type="domain" description="PAC" evidence="1">
    <location>
        <begin position="212"/>
        <end position="263"/>
    </location>
</feature>
<evidence type="ECO:0000259" key="3">
    <source>
        <dbReference type="PROSITE" id="PS50887"/>
    </source>
</evidence>
<evidence type="ECO:0000259" key="1">
    <source>
        <dbReference type="PROSITE" id="PS50113"/>
    </source>
</evidence>
<evidence type="ECO:0000313" key="4">
    <source>
        <dbReference type="EMBL" id="OYR12231.1"/>
    </source>
</evidence>
<evidence type="ECO:0000313" key="5">
    <source>
        <dbReference type="Proteomes" id="UP000215590"/>
    </source>
</evidence>
<feature type="domain" description="EAL" evidence="2">
    <location>
        <begin position="435"/>
        <end position="690"/>
    </location>
</feature>
<dbReference type="PANTHER" id="PTHR44757:SF2">
    <property type="entry name" value="BIOFILM ARCHITECTURE MAINTENANCE PROTEIN MBAA"/>
    <property type="match status" value="1"/>
</dbReference>
<evidence type="ECO:0000259" key="2">
    <source>
        <dbReference type="PROSITE" id="PS50883"/>
    </source>
</evidence>
<dbReference type="InterPro" id="IPR052155">
    <property type="entry name" value="Biofilm_reg_signaling"/>
</dbReference>
<dbReference type="CDD" id="cd00130">
    <property type="entry name" value="PAS"/>
    <property type="match status" value="1"/>
</dbReference>
<keyword evidence="5" id="KW-1185">Reference proteome</keyword>
<dbReference type="Gene3D" id="3.20.20.450">
    <property type="entry name" value="EAL domain"/>
    <property type="match status" value="1"/>
</dbReference>
<dbReference type="CDD" id="cd01948">
    <property type="entry name" value="EAL"/>
    <property type="match status" value="1"/>
</dbReference>
<dbReference type="PROSITE" id="PS50887">
    <property type="entry name" value="GGDEF"/>
    <property type="match status" value="1"/>
</dbReference>
<feature type="domain" description="GGDEF" evidence="3">
    <location>
        <begin position="295"/>
        <end position="426"/>
    </location>
</feature>
<dbReference type="PROSITE" id="PS50883">
    <property type="entry name" value="EAL"/>
    <property type="match status" value="1"/>
</dbReference>